<feature type="compositionally biased region" description="Low complexity" evidence="1">
    <location>
        <begin position="32"/>
        <end position="54"/>
    </location>
</feature>
<feature type="region of interest" description="Disordered" evidence="1">
    <location>
        <begin position="1"/>
        <end position="60"/>
    </location>
</feature>
<sequence length="100" mass="10630">MSSVLLQRKATSDYEKSPKPQQKANSNELATPPSQQQQPASPSPQSSAPSQPSSELPPPWRLPAAVYGLGYLATGTSLALMGQLVTDQGAFHPSTQLIAW</sequence>
<gene>
    <name evidence="2" type="ORF">Agub_g9889</name>
</gene>
<reference evidence="2 3" key="1">
    <citation type="journal article" date="2021" name="Sci. Rep.">
        <title>Genome sequencing of the multicellular alga Astrephomene provides insights into convergent evolution of germ-soma differentiation.</title>
        <authorList>
            <person name="Yamashita S."/>
            <person name="Yamamoto K."/>
            <person name="Matsuzaki R."/>
            <person name="Suzuki S."/>
            <person name="Yamaguchi H."/>
            <person name="Hirooka S."/>
            <person name="Minakuchi Y."/>
            <person name="Miyagishima S."/>
            <person name="Kawachi M."/>
            <person name="Toyoda A."/>
            <person name="Nozaki H."/>
        </authorList>
    </citation>
    <scope>NUCLEOTIDE SEQUENCE [LARGE SCALE GENOMIC DNA]</scope>
    <source>
        <strain evidence="2 3">NIES-4017</strain>
    </source>
</reference>
<comment type="caution">
    <text evidence="2">The sequence shown here is derived from an EMBL/GenBank/DDBJ whole genome shotgun (WGS) entry which is preliminary data.</text>
</comment>
<protein>
    <submittedName>
        <fullName evidence="2">Uncharacterized protein</fullName>
    </submittedName>
</protein>
<proteinExistence type="predicted"/>
<evidence type="ECO:0000256" key="1">
    <source>
        <dbReference type="SAM" id="MobiDB-lite"/>
    </source>
</evidence>
<feature type="non-terminal residue" evidence="2">
    <location>
        <position position="1"/>
    </location>
</feature>
<name>A0AAD3DTZ0_9CHLO</name>
<organism evidence="2 3">
    <name type="scientific">Astrephomene gubernaculifera</name>
    <dbReference type="NCBI Taxonomy" id="47775"/>
    <lineage>
        <taxon>Eukaryota</taxon>
        <taxon>Viridiplantae</taxon>
        <taxon>Chlorophyta</taxon>
        <taxon>core chlorophytes</taxon>
        <taxon>Chlorophyceae</taxon>
        <taxon>CS clade</taxon>
        <taxon>Chlamydomonadales</taxon>
        <taxon>Astrephomenaceae</taxon>
        <taxon>Astrephomene</taxon>
    </lineage>
</organism>
<dbReference type="EMBL" id="BMAR01000021">
    <property type="protein sequence ID" value="GFR48055.1"/>
    <property type="molecule type" value="Genomic_DNA"/>
</dbReference>
<dbReference type="AlphaFoldDB" id="A0AAD3DTZ0"/>
<keyword evidence="3" id="KW-1185">Reference proteome</keyword>
<evidence type="ECO:0000313" key="3">
    <source>
        <dbReference type="Proteomes" id="UP001054857"/>
    </source>
</evidence>
<accession>A0AAD3DTZ0</accession>
<evidence type="ECO:0000313" key="2">
    <source>
        <dbReference type="EMBL" id="GFR48055.1"/>
    </source>
</evidence>
<feature type="compositionally biased region" description="Polar residues" evidence="1">
    <location>
        <begin position="19"/>
        <end position="29"/>
    </location>
</feature>
<dbReference type="Proteomes" id="UP001054857">
    <property type="component" value="Unassembled WGS sequence"/>
</dbReference>